<dbReference type="EMBL" id="KZ819662">
    <property type="protein sequence ID" value="PWN30306.1"/>
    <property type="molecule type" value="Genomic_DNA"/>
</dbReference>
<feature type="region of interest" description="Disordered" evidence="1">
    <location>
        <begin position="422"/>
        <end position="794"/>
    </location>
</feature>
<feature type="compositionally biased region" description="Pro residues" evidence="1">
    <location>
        <begin position="619"/>
        <end position="629"/>
    </location>
</feature>
<feature type="compositionally biased region" description="Low complexity" evidence="1">
    <location>
        <begin position="630"/>
        <end position="654"/>
    </location>
</feature>
<evidence type="ECO:0008006" key="4">
    <source>
        <dbReference type="Google" id="ProtNLM"/>
    </source>
</evidence>
<feature type="compositionally biased region" description="Low complexity" evidence="1">
    <location>
        <begin position="44"/>
        <end position="78"/>
    </location>
</feature>
<gene>
    <name evidence="2" type="ORF">BDZ90DRAFT_257389</name>
</gene>
<accession>A0A316UYB9</accession>
<name>A0A316UYB9_9BASI</name>
<evidence type="ECO:0000313" key="2">
    <source>
        <dbReference type="EMBL" id="PWN30306.1"/>
    </source>
</evidence>
<evidence type="ECO:0000256" key="1">
    <source>
        <dbReference type="SAM" id="MobiDB-lite"/>
    </source>
</evidence>
<feature type="compositionally biased region" description="Basic and acidic residues" evidence="1">
    <location>
        <begin position="568"/>
        <end position="608"/>
    </location>
</feature>
<sequence length="1178" mass="128725">MLVRPRPGLQEHGVSTFDVSDEIETLANEAWEPMHHQQKKQHNSIPQSPSASGSSFAKHSRESTTASSVPSSNSNGSTDLASYTFNSALRSTIRSSSSSSISSLASTSGLDIAPAIFAAIEELRESPGDGALVIGYVEVSRSPLDSLPTSPEQSPALDEGSFDTSPRASPLVHPSSNVKKQFKFEVSAQCSDGDVVAAARQSAKPGQPQGLVIKVAGRTLFCHVLPSTLAGVRKARALVHGRNLISALQGSYDASTTVSSIEEVTLQRVLSELDVKSEAYATHRLAQPIKDAASISPPARGGSKEEDAPPPLPQKDEHPARTRPSLTLPGLSSLNSPQLLVSPSSEQPTGRSPIVATNDLQDLQDRWSQSNASGRLTGSESLAGSLRRDLETPIDDNRSSKSGRSGILAGYSLVPARWSQSTAKALTPAQPSAADEDNRSVVSSSHSRTPSPRSRTQSILQYDPSQERVIKHPIDKPLPVVQEKGESILGSRSSIAPSRTPRTSAALLSSSSHDHHAAAGESLLSMPNPHSRKESMWIRSSGNNSAAADVDEAEQQARNDFASFLAAEKARVAELEREDERRRQRRKQREDEKKRQDVLKRLEQEQQRQKRGSPTPTKLGPPPSEPLPTAPSKASSTARSKSVASTAVSSTAPSNRAKVSDRSQASAGADKKHRPEPLKLTSSNMPTASLGGSVDAAMTPRVRSASAGIKSSGSGTSSYHHHRVPKTPGSSGDDHKPTGRGSSDNVAEHAQALLEARRERRAIREEGSSDGLSWVSRHGSRNFSPRQVRGEDEFEDLKAKPTAAFRPFHEAVTSAVSDRGSFQYSLVTIPAPSVILADKDLPVPPPLSPAAARALSGETGNGDAITGAEAHTPMDAASTSKILSRGELADEARRRALAAEQAALEQIKVARQLQKRLEFELSEVTRRERERSDAELAARAKWAREQAKRNALDAFERSKLEHEERTRRLRVESQQAEEARRASQVKVEKERAEQQEREAIEEARRRKVDWQRREAKLIEEGEERDRREAERRERVRRLEEKREAMKTEMKERIEGGEALLVGVARAQLGESGPWRTRFFELRSDGILFFKEDKDRIENQRQGLPAERLEFWRLANRRVQDDFEECQAPHSCSLVFEDEEADNGDTGAVMEVTIAFPTEDIKERFVAGFELAVKEEVQT</sequence>
<dbReference type="RefSeq" id="XP_025364918.1">
    <property type="nucleotide sequence ID" value="XM_025507951.1"/>
</dbReference>
<feature type="compositionally biased region" description="Basic and acidic residues" evidence="1">
    <location>
        <begin position="386"/>
        <end position="399"/>
    </location>
</feature>
<dbReference type="STRING" id="1569628.A0A316UYB9"/>
<protein>
    <recommendedName>
        <fullName evidence="4">PH domain-containing protein</fullName>
    </recommendedName>
</protein>
<feature type="compositionally biased region" description="Polar residues" evidence="1">
    <location>
        <begin position="330"/>
        <end position="350"/>
    </location>
</feature>
<feature type="region of interest" description="Disordered" evidence="1">
    <location>
        <begin position="367"/>
        <end position="406"/>
    </location>
</feature>
<proteinExistence type="predicted"/>
<reference evidence="2 3" key="1">
    <citation type="journal article" date="2018" name="Mol. Biol. Evol.">
        <title>Broad Genomic Sampling Reveals a Smut Pathogenic Ancestry of the Fungal Clade Ustilaginomycotina.</title>
        <authorList>
            <person name="Kijpornyongpan T."/>
            <person name="Mondo S.J."/>
            <person name="Barry K."/>
            <person name="Sandor L."/>
            <person name="Lee J."/>
            <person name="Lipzen A."/>
            <person name="Pangilinan J."/>
            <person name="LaButti K."/>
            <person name="Hainaut M."/>
            <person name="Henrissat B."/>
            <person name="Grigoriev I.V."/>
            <person name="Spatafora J.W."/>
            <person name="Aime M.C."/>
        </authorList>
    </citation>
    <scope>NUCLEOTIDE SEQUENCE [LARGE SCALE GENOMIC DNA]</scope>
    <source>
        <strain evidence="2 3">MCA 5214</strain>
    </source>
</reference>
<feature type="compositionally biased region" description="Low complexity" evidence="1">
    <location>
        <begin position="440"/>
        <end position="458"/>
    </location>
</feature>
<feature type="region of interest" description="Disordered" evidence="1">
    <location>
        <begin position="963"/>
        <end position="997"/>
    </location>
</feature>
<feature type="compositionally biased region" description="Basic and acidic residues" evidence="1">
    <location>
        <begin position="465"/>
        <end position="475"/>
    </location>
</feature>
<feature type="compositionally biased region" description="Polar residues" evidence="1">
    <location>
        <begin position="367"/>
        <end position="382"/>
    </location>
</feature>
<feature type="region of interest" description="Disordered" evidence="1">
    <location>
        <begin position="288"/>
        <end position="354"/>
    </location>
</feature>
<dbReference type="OrthoDB" id="2123378at2759"/>
<feature type="compositionally biased region" description="Low complexity" evidence="1">
    <location>
        <begin position="704"/>
        <end position="718"/>
    </location>
</feature>
<organism evidence="2 3">
    <name type="scientific">Jaminaea rosea</name>
    <dbReference type="NCBI Taxonomy" id="1569628"/>
    <lineage>
        <taxon>Eukaryota</taxon>
        <taxon>Fungi</taxon>
        <taxon>Dikarya</taxon>
        <taxon>Basidiomycota</taxon>
        <taxon>Ustilaginomycotina</taxon>
        <taxon>Exobasidiomycetes</taxon>
        <taxon>Microstromatales</taxon>
        <taxon>Microstromatales incertae sedis</taxon>
        <taxon>Jaminaea</taxon>
    </lineage>
</organism>
<dbReference type="GeneID" id="37029774"/>
<dbReference type="AlphaFoldDB" id="A0A316UYB9"/>
<feature type="compositionally biased region" description="Basic and acidic residues" evidence="1">
    <location>
        <begin position="755"/>
        <end position="767"/>
    </location>
</feature>
<dbReference type="Proteomes" id="UP000245884">
    <property type="component" value="Unassembled WGS sequence"/>
</dbReference>
<feature type="region of interest" description="Disordered" evidence="1">
    <location>
        <begin position="1"/>
        <end position="78"/>
    </location>
</feature>
<feature type="region of interest" description="Disordered" evidence="1">
    <location>
        <begin position="853"/>
        <end position="880"/>
    </location>
</feature>
<evidence type="ECO:0000313" key="3">
    <source>
        <dbReference type="Proteomes" id="UP000245884"/>
    </source>
</evidence>
<feature type="region of interest" description="Disordered" evidence="1">
    <location>
        <begin position="143"/>
        <end position="174"/>
    </location>
</feature>
<feature type="compositionally biased region" description="Polar residues" evidence="1">
    <location>
        <begin position="490"/>
        <end position="503"/>
    </location>
</feature>
<dbReference type="CDD" id="cd22265">
    <property type="entry name" value="UDM1_RNF168"/>
    <property type="match status" value="1"/>
</dbReference>
<keyword evidence="3" id="KW-1185">Reference proteome</keyword>